<proteinExistence type="predicted"/>
<gene>
    <name evidence="2" type="ORF">CFP56_016887</name>
</gene>
<comment type="caution">
    <text evidence="2">The sequence shown here is derived from an EMBL/GenBank/DDBJ whole genome shotgun (WGS) entry which is preliminary data.</text>
</comment>
<sequence length="100" mass="11534">MARLLPIMSRGVEREKAIKEFNELLKVFEEGISKDFPEEFLSLKARPWDILILLWAQLYATTKLFMRLLLWFLALKKPINHGMGESSKKPSIDEGNAPTS</sequence>
<evidence type="ECO:0000313" key="3">
    <source>
        <dbReference type="Proteomes" id="UP000237347"/>
    </source>
</evidence>
<keyword evidence="3" id="KW-1185">Reference proteome</keyword>
<reference evidence="2 3" key="1">
    <citation type="journal article" date="2018" name="Sci. Data">
        <title>The draft genome sequence of cork oak.</title>
        <authorList>
            <person name="Ramos A.M."/>
            <person name="Usie A."/>
            <person name="Barbosa P."/>
            <person name="Barros P.M."/>
            <person name="Capote T."/>
            <person name="Chaves I."/>
            <person name="Simoes F."/>
            <person name="Abreu I."/>
            <person name="Carrasquinho I."/>
            <person name="Faro C."/>
            <person name="Guimaraes J.B."/>
            <person name="Mendonca D."/>
            <person name="Nobrega F."/>
            <person name="Rodrigues L."/>
            <person name="Saibo N.J.M."/>
            <person name="Varela M.C."/>
            <person name="Egas C."/>
            <person name="Matos J."/>
            <person name="Miguel C.M."/>
            <person name="Oliveira M.M."/>
            <person name="Ricardo C.P."/>
            <person name="Goncalves S."/>
        </authorList>
    </citation>
    <scope>NUCLEOTIDE SEQUENCE [LARGE SCALE GENOMIC DNA]</scope>
    <source>
        <strain evidence="3">cv. HL8</strain>
    </source>
</reference>
<name>A0AAW0KL98_QUESU</name>
<feature type="region of interest" description="Disordered" evidence="1">
    <location>
        <begin position="80"/>
        <end position="100"/>
    </location>
</feature>
<accession>A0AAW0KL98</accession>
<evidence type="ECO:0000313" key="2">
    <source>
        <dbReference type="EMBL" id="KAK7840288.1"/>
    </source>
</evidence>
<evidence type="ECO:0000256" key="1">
    <source>
        <dbReference type="SAM" id="MobiDB-lite"/>
    </source>
</evidence>
<dbReference type="EMBL" id="PKMF04000265">
    <property type="protein sequence ID" value="KAK7840288.1"/>
    <property type="molecule type" value="Genomic_DNA"/>
</dbReference>
<organism evidence="2 3">
    <name type="scientific">Quercus suber</name>
    <name type="common">Cork oak</name>
    <dbReference type="NCBI Taxonomy" id="58331"/>
    <lineage>
        <taxon>Eukaryota</taxon>
        <taxon>Viridiplantae</taxon>
        <taxon>Streptophyta</taxon>
        <taxon>Embryophyta</taxon>
        <taxon>Tracheophyta</taxon>
        <taxon>Spermatophyta</taxon>
        <taxon>Magnoliopsida</taxon>
        <taxon>eudicotyledons</taxon>
        <taxon>Gunneridae</taxon>
        <taxon>Pentapetalae</taxon>
        <taxon>rosids</taxon>
        <taxon>fabids</taxon>
        <taxon>Fagales</taxon>
        <taxon>Fagaceae</taxon>
        <taxon>Quercus</taxon>
    </lineage>
</organism>
<dbReference type="Proteomes" id="UP000237347">
    <property type="component" value="Unassembled WGS sequence"/>
</dbReference>
<dbReference type="AlphaFoldDB" id="A0AAW0KL98"/>
<protein>
    <submittedName>
        <fullName evidence="2">Uncharacterized protein</fullName>
    </submittedName>
</protein>